<evidence type="ECO:0000313" key="1">
    <source>
        <dbReference type="EMBL" id="AHD25506.1"/>
    </source>
</evidence>
<organism evidence="1 2">
    <name type="scientific">Choristoneura murinana nucleopolyhedrovirus</name>
    <dbReference type="NCBI Taxonomy" id="1987479"/>
    <lineage>
        <taxon>Viruses</taxon>
        <taxon>Viruses incertae sedis</taxon>
        <taxon>Naldaviricetes</taxon>
        <taxon>Lefavirales</taxon>
        <taxon>Baculoviridae</taxon>
        <taxon>Alphabaculovirus</taxon>
        <taxon>Alphabaculovirus chomurinanae</taxon>
    </lineage>
</organism>
<reference evidence="1 2" key="1">
    <citation type="journal article" date="2014" name="Genome Announc.">
        <title>Genome Sequence of an Alphabaculovirus Isolated from Choristoneura murinana.</title>
        <authorList>
            <person name="Rohrmann G.F."/>
            <person name="Erlandson M.A."/>
            <person name="Theilmann D.A."/>
        </authorList>
    </citation>
    <scope>NUCLEOTIDE SEQUENCE [LARGE SCALE GENOMIC DNA]</scope>
    <source>
        <strain evidence="1 2">Darmstadt</strain>
    </source>
</reference>
<name>V9XTN7_9ABAC</name>
<dbReference type="RefSeq" id="YP_008992111.1">
    <property type="nucleotide sequence ID" value="NC_023177.1"/>
</dbReference>
<dbReference type="KEGG" id="vg:18126140"/>
<dbReference type="OrthoDB" id="10946at10239"/>
<dbReference type="Proteomes" id="UP000203482">
    <property type="component" value="Segment"/>
</dbReference>
<proteinExistence type="predicted"/>
<accession>V9XTN7</accession>
<dbReference type="EMBL" id="KF894742">
    <property type="protein sequence ID" value="AHD25506.1"/>
    <property type="molecule type" value="Genomic_DNA"/>
</dbReference>
<dbReference type="GeneID" id="18126140"/>
<gene>
    <name evidence="1" type="ORF">chmu019</name>
</gene>
<protein>
    <submittedName>
        <fullName evidence="1">Uncharacterized protein</fullName>
    </submittedName>
</protein>
<evidence type="ECO:0000313" key="2">
    <source>
        <dbReference type="Proteomes" id="UP000203482"/>
    </source>
</evidence>
<keyword evidence="2" id="KW-1185">Reference proteome</keyword>
<sequence>MFYSHEDTFYYSQEFMYVSTISDITAPLRVRMHPGPYTFSPVHGRRGFQFGLAHKTLVNKEMLKLYSPQSWDAELCNTCYDGEIRNTALINIICDNFLKDVPSELLYSLFCRNENVGVKVDYSNLHASFELIEQKLEQKYAGTDVNAYFRKNGFNVYNNLPIMLFLTMIVPETDFDKLTFTAHSRFNGDGHWYRPYRVQLDGVPIGALVQTNEFYNMSGEQMGLAAYSEDRLRVQTFANFEPETQEERDKIAVCQY</sequence>